<dbReference type="EMBL" id="MLAK01000671">
    <property type="protein sequence ID" value="OHT08320.1"/>
    <property type="molecule type" value="Genomic_DNA"/>
</dbReference>
<comment type="caution">
    <text evidence="5">The sequence shown here is derived from an EMBL/GenBank/DDBJ whole genome shotgun (WGS) entry which is preliminary data.</text>
</comment>
<keyword evidence="1" id="KW-0547">Nucleotide-binding</keyword>
<protein>
    <submittedName>
        <fullName evidence="5">Long chain acyl-CoA synthetase 7, peroxisomal</fullName>
    </submittedName>
</protein>
<name>A0A1J4KBN7_9EUKA</name>
<evidence type="ECO:0000313" key="6">
    <source>
        <dbReference type="Proteomes" id="UP000179807"/>
    </source>
</evidence>
<evidence type="ECO:0000313" key="5">
    <source>
        <dbReference type="EMBL" id="OHT08320.1"/>
    </source>
</evidence>
<evidence type="ECO:0000256" key="1">
    <source>
        <dbReference type="ARBA" id="ARBA00022741"/>
    </source>
</evidence>
<sequence length="631" mass="71135">MGADTSCTISNTAPSEGETPIIRSPNFSPSSSERLMSRFPDLPQVSTIYELFEHTKQIAPENPYYGKRVFENGKWQDRFEYINRTQFAELRDAVGSFLIKNGAEFGGHIGILSYNRIEWVVAQHVCFAYGFVPVPIYDTFGWENIKYIVNHSNLKFVFVVSSKLNDLLKLNCDTIQHIIVFDAEENPYDPVNTPTTLTRISKWDDVIKFSERFPKRPPTADTPASIMYTSGTTGKPKGCVMTHANFLATASSFYTFVYPFKQDDSMLSYLPLAHVYENVLHVVATKCLGVIAFYSGSVSRLVEEVGIFHPTVLVGVTRVFERVMEGIQKKISQKPFLVRSLFATAFHVKSFLTEHFRIQKCPIVDLAFSQVNAALGGRMNLLICGGSALPSEIQNYLKIGCNVSFIQGYGLTETTAGTTVQKCTDTTNGNVGVILDCTEAKLRDLPEFGYFAKNFQGELYVRGPSVFKGYYNDEESTKAALDPQGWFKTGDIFELTKTRQFRMIGRAKELVKLSQGEYISLSKLTNIYSSVKYVNQIYIHAGLQSRFLVAVVVLDMHQVGFDTVTPQRMVELLDQKANEAKLNGFEKIKAVHLTTQEFTTENGMVTPSLKLCRFKIEKMYEKEINDLLNRV</sequence>
<dbReference type="SUPFAM" id="SSF56801">
    <property type="entry name" value="Acetyl-CoA synthetase-like"/>
    <property type="match status" value="1"/>
</dbReference>
<dbReference type="Proteomes" id="UP000179807">
    <property type="component" value="Unassembled WGS sequence"/>
</dbReference>
<evidence type="ECO:0000256" key="3">
    <source>
        <dbReference type="SAM" id="MobiDB-lite"/>
    </source>
</evidence>
<dbReference type="InterPro" id="IPR042099">
    <property type="entry name" value="ANL_N_sf"/>
</dbReference>
<keyword evidence="6" id="KW-1185">Reference proteome</keyword>
<feature type="domain" description="AMP-dependent synthetase/ligase" evidence="4">
    <location>
        <begin position="80"/>
        <end position="471"/>
    </location>
</feature>
<dbReference type="GeneID" id="94826897"/>
<evidence type="ECO:0000259" key="4">
    <source>
        <dbReference type="Pfam" id="PF00501"/>
    </source>
</evidence>
<organism evidence="5 6">
    <name type="scientific">Tritrichomonas foetus</name>
    <dbReference type="NCBI Taxonomy" id="1144522"/>
    <lineage>
        <taxon>Eukaryota</taxon>
        <taxon>Metamonada</taxon>
        <taxon>Parabasalia</taxon>
        <taxon>Tritrichomonadida</taxon>
        <taxon>Tritrichomonadidae</taxon>
        <taxon>Tritrichomonas</taxon>
    </lineage>
</organism>
<dbReference type="PROSITE" id="PS00455">
    <property type="entry name" value="AMP_BINDING"/>
    <property type="match status" value="1"/>
</dbReference>
<dbReference type="RefSeq" id="XP_068361456.1">
    <property type="nucleotide sequence ID" value="XM_068492193.1"/>
</dbReference>
<dbReference type="Pfam" id="PF00501">
    <property type="entry name" value="AMP-binding"/>
    <property type="match status" value="1"/>
</dbReference>
<dbReference type="AlphaFoldDB" id="A0A1J4KBN7"/>
<feature type="region of interest" description="Disordered" evidence="3">
    <location>
        <begin position="1"/>
        <end position="26"/>
    </location>
</feature>
<dbReference type="VEuPathDB" id="TrichDB:TRFO_04939"/>
<keyword evidence="2" id="KW-0067">ATP-binding</keyword>
<dbReference type="GO" id="GO:0016020">
    <property type="term" value="C:membrane"/>
    <property type="evidence" value="ECO:0007669"/>
    <property type="project" value="TreeGrafter"/>
</dbReference>
<dbReference type="PANTHER" id="PTHR43272:SF33">
    <property type="entry name" value="AMP-BINDING DOMAIN-CONTAINING PROTEIN-RELATED"/>
    <property type="match status" value="1"/>
</dbReference>
<dbReference type="GO" id="GO:0005524">
    <property type="term" value="F:ATP binding"/>
    <property type="evidence" value="ECO:0007669"/>
    <property type="project" value="UniProtKB-KW"/>
</dbReference>
<dbReference type="InterPro" id="IPR020845">
    <property type="entry name" value="AMP-binding_CS"/>
</dbReference>
<proteinExistence type="predicted"/>
<evidence type="ECO:0000256" key="2">
    <source>
        <dbReference type="ARBA" id="ARBA00022840"/>
    </source>
</evidence>
<accession>A0A1J4KBN7</accession>
<dbReference type="OrthoDB" id="1700726at2759"/>
<dbReference type="Gene3D" id="3.40.50.12780">
    <property type="entry name" value="N-terminal domain of ligase-like"/>
    <property type="match status" value="1"/>
</dbReference>
<dbReference type="PANTHER" id="PTHR43272">
    <property type="entry name" value="LONG-CHAIN-FATTY-ACID--COA LIGASE"/>
    <property type="match status" value="1"/>
</dbReference>
<feature type="compositionally biased region" description="Polar residues" evidence="3">
    <location>
        <begin position="1"/>
        <end position="14"/>
    </location>
</feature>
<reference evidence="5" key="1">
    <citation type="submission" date="2016-10" db="EMBL/GenBank/DDBJ databases">
        <authorList>
            <person name="Benchimol M."/>
            <person name="Almeida L.G."/>
            <person name="Vasconcelos A.T."/>
            <person name="Perreira-Neves A."/>
            <person name="Rosa I.A."/>
            <person name="Tasca T."/>
            <person name="Bogo M.R."/>
            <person name="de Souza W."/>
        </authorList>
    </citation>
    <scope>NUCLEOTIDE SEQUENCE [LARGE SCALE GENOMIC DNA]</scope>
    <source>
        <strain evidence="5">K</strain>
    </source>
</reference>
<dbReference type="GO" id="GO:0005783">
    <property type="term" value="C:endoplasmic reticulum"/>
    <property type="evidence" value="ECO:0007669"/>
    <property type="project" value="TreeGrafter"/>
</dbReference>
<dbReference type="InterPro" id="IPR000873">
    <property type="entry name" value="AMP-dep_synth/lig_dom"/>
</dbReference>
<dbReference type="GO" id="GO:0004467">
    <property type="term" value="F:long-chain fatty acid-CoA ligase activity"/>
    <property type="evidence" value="ECO:0007669"/>
    <property type="project" value="TreeGrafter"/>
</dbReference>
<gene>
    <name evidence="5" type="primary">LACS7</name>
    <name evidence="5" type="ORF">TRFO_04939</name>
</gene>